<dbReference type="Pfam" id="PF00361">
    <property type="entry name" value="Proton_antipo_M"/>
    <property type="match status" value="1"/>
</dbReference>
<feature type="transmembrane region" description="Helical" evidence="5">
    <location>
        <begin position="111"/>
        <end position="128"/>
    </location>
</feature>
<dbReference type="NCBIfam" id="TIGR01770">
    <property type="entry name" value="NDH_I_N"/>
    <property type="match status" value="1"/>
</dbReference>
<keyword evidence="5" id="KW-0830">Ubiquinone</keyword>
<evidence type="ECO:0000256" key="1">
    <source>
        <dbReference type="ARBA" id="ARBA00004127"/>
    </source>
</evidence>
<organism evidence="8 9">
    <name type="scientific">Pendulispora brunnea</name>
    <dbReference type="NCBI Taxonomy" id="2905690"/>
    <lineage>
        <taxon>Bacteria</taxon>
        <taxon>Pseudomonadati</taxon>
        <taxon>Myxococcota</taxon>
        <taxon>Myxococcia</taxon>
        <taxon>Myxococcales</taxon>
        <taxon>Sorangiineae</taxon>
        <taxon>Pendulisporaceae</taxon>
        <taxon>Pendulispora</taxon>
    </lineage>
</organism>
<feature type="transmembrane region" description="Helical" evidence="5">
    <location>
        <begin position="38"/>
        <end position="58"/>
    </location>
</feature>
<keyword evidence="5" id="KW-0813">Transport</keyword>
<dbReference type="PRINTS" id="PR01434">
    <property type="entry name" value="NADHDHGNASE5"/>
</dbReference>
<keyword evidence="5" id="KW-1278">Translocase</keyword>
<feature type="transmembrane region" description="Helical" evidence="5">
    <location>
        <begin position="461"/>
        <end position="479"/>
    </location>
</feature>
<dbReference type="InterPro" id="IPR001750">
    <property type="entry name" value="ND/Mrp_TM"/>
</dbReference>
<keyword evidence="5" id="KW-0874">Quinone</keyword>
<keyword evidence="9" id="KW-1185">Reference proteome</keyword>
<evidence type="ECO:0000256" key="6">
    <source>
        <dbReference type="RuleBase" id="RU000320"/>
    </source>
</evidence>
<dbReference type="InterPro" id="IPR010096">
    <property type="entry name" value="NADH-Q_OxRdtase_suN/2"/>
</dbReference>
<accession>A0ABZ2KJ03</accession>
<evidence type="ECO:0000256" key="4">
    <source>
        <dbReference type="ARBA" id="ARBA00023136"/>
    </source>
</evidence>
<comment type="similarity">
    <text evidence="5">Belongs to the complex I subunit 2 family.</text>
</comment>
<protein>
    <recommendedName>
        <fullName evidence="5">NADH-quinone oxidoreductase subunit N</fullName>
        <ecNumber evidence="5">7.1.1.-</ecNumber>
    </recommendedName>
    <alternativeName>
        <fullName evidence="5">NADH dehydrogenase I subunit N</fullName>
    </alternativeName>
    <alternativeName>
        <fullName evidence="5">NDH-1 subunit N</fullName>
    </alternativeName>
</protein>
<evidence type="ECO:0000313" key="9">
    <source>
        <dbReference type="Proteomes" id="UP001379533"/>
    </source>
</evidence>
<feature type="transmembrane region" description="Helical" evidence="5">
    <location>
        <begin position="78"/>
        <end position="99"/>
    </location>
</feature>
<dbReference type="EC" id="7.1.1.-" evidence="5"/>
<evidence type="ECO:0000256" key="5">
    <source>
        <dbReference type="HAMAP-Rule" id="MF_00445"/>
    </source>
</evidence>
<keyword evidence="4 5" id="KW-0472">Membrane</keyword>
<keyword evidence="5" id="KW-1003">Cell membrane</keyword>
<feature type="transmembrane region" description="Helical" evidence="5">
    <location>
        <begin position="6"/>
        <end position="26"/>
    </location>
</feature>
<feature type="transmembrane region" description="Helical" evidence="5">
    <location>
        <begin position="381"/>
        <end position="403"/>
    </location>
</feature>
<dbReference type="HAMAP" id="MF_00445">
    <property type="entry name" value="NDH1_NuoN_1"/>
    <property type="match status" value="1"/>
</dbReference>
<feature type="transmembrane region" description="Helical" evidence="5">
    <location>
        <begin position="280"/>
        <end position="299"/>
    </location>
</feature>
<evidence type="ECO:0000256" key="3">
    <source>
        <dbReference type="ARBA" id="ARBA00022989"/>
    </source>
</evidence>
<evidence type="ECO:0000259" key="7">
    <source>
        <dbReference type="Pfam" id="PF00361"/>
    </source>
</evidence>
<comment type="function">
    <text evidence="5">NDH-1 shuttles electrons from NADH, via FMN and iron-sulfur (Fe-S) centers, to quinones in the respiratory chain. The immediate electron acceptor for the enzyme in this species is believed to be ubiquinone. Couples the redox reaction to proton translocation (for every two electrons transferred, four hydrogen ions are translocated across the cytoplasmic membrane), and thus conserves the redox energy in a proton gradient.</text>
</comment>
<name>A0ABZ2KJ03_9BACT</name>
<dbReference type="Proteomes" id="UP001379533">
    <property type="component" value="Chromosome"/>
</dbReference>
<keyword evidence="5" id="KW-0520">NAD</keyword>
<evidence type="ECO:0000313" key="8">
    <source>
        <dbReference type="EMBL" id="WXA98534.1"/>
    </source>
</evidence>
<feature type="transmembrane region" description="Helical" evidence="5">
    <location>
        <begin position="247"/>
        <end position="268"/>
    </location>
</feature>
<dbReference type="PANTHER" id="PTHR22773">
    <property type="entry name" value="NADH DEHYDROGENASE"/>
    <property type="match status" value="1"/>
</dbReference>
<comment type="subunit">
    <text evidence="5">NDH-1 is composed of 14 different subunits. Subunits NuoA, H, J, K, L, M, N constitute the membrane sector of the complex.</text>
</comment>
<keyword evidence="2 5" id="KW-0812">Transmembrane</keyword>
<proteinExistence type="inferred from homology"/>
<evidence type="ECO:0000256" key="2">
    <source>
        <dbReference type="ARBA" id="ARBA00022692"/>
    </source>
</evidence>
<feature type="transmembrane region" description="Helical" evidence="5">
    <location>
        <begin position="206"/>
        <end position="226"/>
    </location>
</feature>
<feature type="transmembrane region" description="Helical" evidence="5">
    <location>
        <begin position="163"/>
        <end position="186"/>
    </location>
</feature>
<dbReference type="EMBL" id="CP089982">
    <property type="protein sequence ID" value="WXA98534.1"/>
    <property type="molecule type" value="Genomic_DNA"/>
</dbReference>
<sequence>MQLAFALSPLIVLGFGAMLLMVAEAFARHGAGKRPTGLAMGTTVVFLAAGAFSFAVWLHGPESLDVSPVAPWLLIDRFSLFFNVLLCLGGALASLLAGGYLPEHNLDRGEFYSLLLFSTFGGMMLAAAGDLLTLFLGLETMSLGAYALTAFRRTSARSAEGGLKYFLLGSFAAAIMLYGFALLYGATAHTDIIGIGAALAGGATKSPMVILALVFVLIGLVFKVSAVPFHMWTPDAYEGAPTPATTFMAAVVKSGAFAMMLRVLLTMFGDPASMSWASGWPPVLAWIAVLSMTVANLIAGRQESVKRMLAYSSVAHAGYLLVAVVATARSPHQGTASVLFYLLTYTVSTVGAFGALIYCGRRGAEAVSYEDLAGIGKRHPAAALAFSFFLLSLAGIPPLAGFFGKWYVFRAAMDGGFYMLAIVGFLNSVLGAYYYLRVMVYMYMREPAAGAPIATPMRSGYVSAALLVSAFLVLALGILPTASLDVAEAAALTLRE</sequence>
<comment type="catalytic activity">
    <reaction evidence="5">
        <text>a quinone + NADH + 5 H(+)(in) = a quinol + NAD(+) + 4 H(+)(out)</text>
        <dbReference type="Rhea" id="RHEA:57888"/>
        <dbReference type="ChEBI" id="CHEBI:15378"/>
        <dbReference type="ChEBI" id="CHEBI:24646"/>
        <dbReference type="ChEBI" id="CHEBI:57540"/>
        <dbReference type="ChEBI" id="CHEBI:57945"/>
        <dbReference type="ChEBI" id="CHEBI:132124"/>
    </reaction>
</comment>
<feature type="domain" description="NADH:quinone oxidoreductase/Mrp antiporter transmembrane" evidence="7">
    <location>
        <begin position="128"/>
        <end position="430"/>
    </location>
</feature>
<comment type="subcellular location">
    <subcellularLocation>
        <location evidence="5">Cell membrane</location>
        <topology evidence="5">Multi-pass membrane protein</topology>
    </subcellularLocation>
    <subcellularLocation>
        <location evidence="1">Endomembrane system</location>
        <topology evidence="1">Multi-pass membrane protein</topology>
    </subcellularLocation>
    <subcellularLocation>
        <location evidence="6">Membrane</location>
        <topology evidence="6">Multi-pass membrane protein</topology>
    </subcellularLocation>
</comment>
<feature type="transmembrane region" description="Helical" evidence="5">
    <location>
        <begin position="415"/>
        <end position="436"/>
    </location>
</feature>
<feature type="transmembrane region" description="Helical" evidence="5">
    <location>
        <begin position="338"/>
        <end position="360"/>
    </location>
</feature>
<reference evidence="8 9" key="1">
    <citation type="submission" date="2021-12" db="EMBL/GenBank/DDBJ databases">
        <title>Discovery of the Pendulisporaceae a myxobacterial family with distinct sporulation behavior and unique specialized metabolism.</title>
        <authorList>
            <person name="Garcia R."/>
            <person name="Popoff A."/>
            <person name="Bader C.D."/>
            <person name="Loehr J."/>
            <person name="Walesch S."/>
            <person name="Walt C."/>
            <person name="Boldt J."/>
            <person name="Bunk B."/>
            <person name="Haeckl F.J.F.P.J."/>
            <person name="Gunesch A.P."/>
            <person name="Birkelbach J."/>
            <person name="Nuebel U."/>
            <person name="Pietschmann T."/>
            <person name="Bach T."/>
            <person name="Mueller R."/>
        </authorList>
    </citation>
    <scope>NUCLEOTIDE SEQUENCE [LARGE SCALE GENOMIC DNA]</scope>
    <source>
        <strain evidence="8 9">MSr12523</strain>
    </source>
</reference>
<dbReference type="RefSeq" id="WP_394849147.1">
    <property type="nucleotide sequence ID" value="NZ_CP089982.1"/>
</dbReference>
<gene>
    <name evidence="5" type="primary">nuoN</name>
    <name evidence="8" type="ORF">LZC95_17080</name>
</gene>
<feature type="transmembrane region" description="Helical" evidence="5">
    <location>
        <begin position="308"/>
        <end position="326"/>
    </location>
</feature>
<keyword evidence="3 5" id="KW-1133">Transmembrane helix</keyword>